<organism evidence="1 2">
    <name type="scientific">Rhizopus stolonifer</name>
    <name type="common">Rhizopus nigricans</name>
    <dbReference type="NCBI Taxonomy" id="4846"/>
    <lineage>
        <taxon>Eukaryota</taxon>
        <taxon>Fungi</taxon>
        <taxon>Fungi incertae sedis</taxon>
        <taxon>Mucoromycota</taxon>
        <taxon>Mucoromycotina</taxon>
        <taxon>Mucoromycetes</taxon>
        <taxon>Mucorales</taxon>
        <taxon>Mucorineae</taxon>
        <taxon>Rhizopodaceae</taxon>
        <taxon>Rhizopus</taxon>
    </lineage>
</organism>
<comment type="caution">
    <text evidence="1">The sequence shown here is derived from an EMBL/GenBank/DDBJ whole genome shotgun (WGS) entry which is preliminary data.</text>
</comment>
<evidence type="ECO:0000313" key="2">
    <source>
        <dbReference type="Proteomes" id="UP000253551"/>
    </source>
</evidence>
<proteinExistence type="predicted"/>
<dbReference type="EMBL" id="PJQM01006946">
    <property type="protein sequence ID" value="RCH78865.1"/>
    <property type="molecule type" value="Genomic_DNA"/>
</dbReference>
<reference evidence="1 2" key="1">
    <citation type="journal article" date="2018" name="G3 (Bethesda)">
        <title>Phylogenetic and Phylogenomic Definition of Rhizopus Species.</title>
        <authorList>
            <person name="Gryganskyi A.P."/>
            <person name="Golan J."/>
            <person name="Dolatabadi S."/>
            <person name="Mondo S."/>
            <person name="Robb S."/>
            <person name="Idnurm A."/>
            <person name="Muszewska A."/>
            <person name="Steczkiewicz K."/>
            <person name="Masonjones S."/>
            <person name="Liao H.L."/>
            <person name="Gajdeczka M.T."/>
            <person name="Anike F."/>
            <person name="Vuek A."/>
            <person name="Anishchenko I.M."/>
            <person name="Voigt K."/>
            <person name="de Hoog G.S."/>
            <person name="Smith M.E."/>
            <person name="Heitman J."/>
            <person name="Vilgalys R."/>
            <person name="Stajich J.E."/>
        </authorList>
    </citation>
    <scope>NUCLEOTIDE SEQUENCE [LARGE SCALE GENOMIC DNA]</scope>
    <source>
        <strain evidence="1 2">LSU 92-RS-03</strain>
    </source>
</reference>
<gene>
    <name evidence="1" type="ORF">CU098_002319</name>
</gene>
<accession>A0A367IMG9</accession>
<dbReference type="Proteomes" id="UP000253551">
    <property type="component" value="Unassembled WGS sequence"/>
</dbReference>
<protein>
    <submittedName>
        <fullName evidence="1">Uncharacterized protein</fullName>
    </submittedName>
</protein>
<feature type="non-terminal residue" evidence="1">
    <location>
        <position position="1"/>
    </location>
</feature>
<name>A0A367IMG9_RHIST</name>
<evidence type="ECO:0000313" key="1">
    <source>
        <dbReference type="EMBL" id="RCH78865.1"/>
    </source>
</evidence>
<sequence>IMIAIITIVNDINCGLLTQLSAESKILAMINDSTDTVVIRLLLCIKSMVETLPMSLNFVPGSYKLPYKNYLITMTMN</sequence>
<dbReference type="OrthoDB" id="10537768at2759"/>
<keyword evidence="2" id="KW-1185">Reference proteome</keyword>
<dbReference type="AlphaFoldDB" id="A0A367IMG9"/>